<keyword evidence="1" id="KW-1133">Transmembrane helix</keyword>
<keyword evidence="1" id="KW-0472">Membrane</keyword>
<gene>
    <name evidence="2" type="ORF">CR105_17835</name>
</gene>
<name>A0A2G8TC70_9BURK</name>
<organism evidence="2 3">
    <name type="scientific">Massilia eurypsychrophila</name>
    <dbReference type="NCBI Taxonomy" id="1485217"/>
    <lineage>
        <taxon>Bacteria</taxon>
        <taxon>Pseudomonadati</taxon>
        <taxon>Pseudomonadota</taxon>
        <taxon>Betaproteobacteria</taxon>
        <taxon>Burkholderiales</taxon>
        <taxon>Oxalobacteraceae</taxon>
        <taxon>Telluria group</taxon>
        <taxon>Massilia</taxon>
    </lineage>
</organism>
<keyword evidence="1" id="KW-0812">Transmembrane</keyword>
<evidence type="ECO:0000313" key="2">
    <source>
        <dbReference type="EMBL" id="PIL43622.1"/>
    </source>
</evidence>
<sequence>MSHFYYCFQGLFFRARFKLAERTSLDFSPFGRVAADAILWAIFAHLLWLLLSFFMFSQRFEPAVLLKLLSSAPAYWMTSFSIQMGILIA</sequence>
<dbReference type="EMBL" id="PDOC01000012">
    <property type="protein sequence ID" value="PIL43622.1"/>
    <property type="molecule type" value="Genomic_DNA"/>
</dbReference>
<protein>
    <submittedName>
        <fullName evidence="2">Uncharacterized protein</fullName>
    </submittedName>
</protein>
<proteinExistence type="predicted"/>
<reference evidence="2 3" key="1">
    <citation type="submission" date="2017-10" db="EMBL/GenBank/DDBJ databases">
        <title>Massilia psychrophilum sp. nov., a novel purple-pigmented bacterium isolated from Tianshan glacier, Xinjiang Municipality, China.</title>
        <authorList>
            <person name="Wang H."/>
        </authorList>
    </citation>
    <scope>NUCLEOTIDE SEQUENCE [LARGE SCALE GENOMIC DNA]</scope>
    <source>
        <strain evidence="2 3">JCM 30074</strain>
    </source>
</reference>
<dbReference type="AlphaFoldDB" id="A0A2G8TC70"/>
<feature type="transmembrane region" description="Helical" evidence="1">
    <location>
        <begin position="37"/>
        <end position="56"/>
    </location>
</feature>
<accession>A0A2G8TC70</accession>
<dbReference type="Proteomes" id="UP000230390">
    <property type="component" value="Unassembled WGS sequence"/>
</dbReference>
<keyword evidence="3" id="KW-1185">Reference proteome</keyword>
<feature type="transmembrane region" description="Helical" evidence="1">
    <location>
        <begin position="68"/>
        <end position="88"/>
    </location>
</feature>
<comment type="caution">
    <text evidence="2">The sequence shown here is derived from an EMBL/GenBank/DDBJ whole genome shotgun (WGS) entry which is preliminary data.</text>
</comment>
<evidence type="ECO:0000313" key="3">
    <source>
        <dbReference type="Proteomes" id="UP000230390"/>
    </source>
</evidence>
<evidence type="ECO:0000256" key="1">
    <source>
        <dbReference type="SAM" id="Phobius"/>
    </source>
</evidence>